<organism evidence="2 3">
    <name type="scientific">Rotaria socialis</name>
    <dbReference type="NCBI Taxonomy" id="392032"/>
    <lineage>
        <taxon>Eukaryota</taxon>
        <taxon>Metazoa</taxon>
        <taxon>Spiralia</taxon>
        <taxon>Gnathifera</taxon>
        <taxon>Rotifera</taxon>
        <taxon>Eurotatoria</taxon>
        <taxon>Bdelloidea</taxon>
        <taxon>Philodinida</taxon>
        <taxon>Philodinidae</taxon>
        <taxon>Rotaria</taxon>
    </lineage>
</organism>
<comment type="caution">
    <text evidence="2">The sequence shown here is derived from an EMBL/GenBank/DDBJ whole genome shotgun (WGS) entry which is preliminary data.</text>
</comment>
<dbReference type="EMBL" id="CAJOBO010002341">
    <property type="protein sequence ID" value="CAF4445689.1"/>
    <property type="molecule type" value="Genomic_DNA"/>
</dbReference>
<evidence type="ECO:0000313" key="3">
    <source>
        <dbReference type="Proteomes" id="UP000663851"/>
    </source>
</evidence>
<proteinExistence type="predicted"/>
<dbReference type="AlphaFoldDB" id="A0A820RQQ7"/>
<gene>
    <name evidence="2" type="ORF">HFQ381_LOCUS23478</name>
    <name evidence="1" type="ORF">LUA448_LOCUS13971</name>
</gene>
<name>A0A820RQQ7_9BILA</name>
<sequence length="128" mass="14256">MTGDAGPVHHSWLLDTVSVNDTANNANVLVNDQFETVDFTGWTEYFATDANCGGTGTNYGQLTASSCQSGTYCYIDKCNKAGNYEYLTILSHCSWKLLLHSILSEDQRQWRSLFSMHHAVLVEKSSIH</sequence>
<dbReference type="Proteomes" id="UP000663851">
    <property type="component" value="Unassembled WGS sequence"/>
</dbReference>
<reference evidence="2" key="1">
    <citation type="submission" date="2021-02" db="EMBL/GenBank/DDBJ databases">
        <authorList>
            <person name="Nowell W R."/>
        </authorList>
    </citation>
    <scope>NUCLEOTIDE SEQUENCE</scope>
</reference>
<protein>
    <submittedName>
        <fullName evidence="2">Uncharacterized protein</fullName>
    </submittedName>
</protein>
<dbReference type="EMBL" id="CAJNYD010001730">
    <property type="protein sequence ID" value="CAF3361227.1"/>
    <property type="molecule type" value="Genomic_DNA"/>
</dbReference>
<evidence type="ECO:0000313" key="2">
    <source>
        <dbReference type="EMBL" id="CAF4445689.1"/>
    </source>
</evidence>
<evidence type="ECO:0000313" key="1">
    <source>
        <dbReference type="EMBL" id="CAF3361227.1"/>
    </source>
</evidence>
<dbReference type="Proteomes" id="UP000663833">
    <property type="component" value="Unassembled WGS sequence"/>
</dbReference>
<accession>A0A820RQQ7</accession>